<accession>A0A176WKJ9</accession>
<organism evidence="3 4">
    <name type="scientific">Marchantia polymorpha subsp. ruderalis</name>
    <dbReference type="NCBI Taxonomy" id="1480154"/>
    <lineage>
        <taxon>Eukaryota</taxon>
        <taxon>Viridiplantae</taxon>
        <taxon>Streptophyta</taxon>
        <taxon>Embryophyta</taxon>
        <taxon>Marchantiophyta</taxon>
        <taxon>Marchantiopsida</taxon>
        <taxon>Marchantiidae</taxon>
        <taxon>Marchantiales</taxon>
        <taxon>Marchantiaceae</taxon>
        <taxon>Marchantia</taxon>
    </lineage>
</organism>
<reference evidence="3" key="1">
    <citation type="submission" date="2016-03" db="EMBL/GenBank/DDBJ databases">
        <title>Mechanisms controlling the formation of the plant cell surface in tip-growing cells are functionally conserved among land plants.</title>
        <authorList>
            <person name="Honkanen S."/>
            <person name="Jones V.A."/>
            <person name="Morieri G."/>
            <person name="Champion C."/>
            <person name="Hetherington A.J."/>
            <person name="Kelly S."/>
            <person name="Saint-Marcoux D."/>
            <person name="Proust H."/>
            <person name="Prescott H."/>
            <person name="Dolan L."/>
        </authorList>
    </citation>
    <scope>NUCLEOTIDE SEQUENCE [LARGE SCALE GENOMIC DNA]</scope>
    <source>
        <tissue evidence="3">Whole gametophyte</tissue>
    </source>
</reference>
<evidence type="ECO:0000256" key="1">
    <source>
        <dbReference type="SAM" id="MobiDB-lite"/>
    </source>
</evidence>
<name>A0A176WKJ9_MARPO</name>
<keyword evidence="4" id="KW-1185">Reference proteome</keyword>
<feature type="compositionally biased region" description="Basic and acidic residues" evidence="1">
    <location>
        <begin position="81"/>
        <end position="92"/>
    </location>
</feature>
<dbReference type="PANTHER" id="PTHR34357">
    <property type="entry name" value="F7A19.14 PROTEIN-RELATED"/>
    <property type="match status" value="1"/>
</dbReference>
<dbReference type="Proteomes" id="UP000077202">
    <property type="component" value="Unassembled WGS sequence"/>
</dbReference>
<protein>
    <recommendedName>
        <fullName evidence="2">GCK domain-containing protein</fullName>
    </recommendedName>
</protein>
<proteinExistence type="predicted"/>
<comment type="caution">
    <text evidence="3">The sequence shown here is derived from an EMBL/GenBank/DDBJ whole genome shotgun (WGS) entry which is preliminary data.</text>
</comment>
<feature type="compositionally biased region" description="Low complexity" evidence="1">
    <location>
        <begin position="60"/>
        <end position="74"/>
    </location>
</feature>
<gene>
    <name evidence="3" type="ORF">AXG93_374s1030</name>
</gene>
<feature type="region of interest" description="Disordered" evidence="1">
    <location>
        <begin position="172"/>
        <end position="203"/>
    </location>
</feature>
<feature type="region of interest" description="Disordered" evidence="1">
    <location>
        <begin position="57"/>
        <end position="100"/>
    </location>
</feature>
<feature type="domain" description="GCK" evidence="2">
    <location>
        <begin position="103"/>
        <end position="177"/>
    </location>
</feature>
<sequence length="312" mass="33165">MAAEPVKIEVLGISTDIVGDDENGLSVVDSSRASKLELVAEDGESARVILKDVEFENSDDSTASAAAQDGVGVADEADGGAEQRAEGAKSDSDSPALEEEEQEECGFCLFMKGGPCGERFSIWQTCVDGAEKSGEDIVEKCAQTTSLLKVCMEMNLEYYGPVLEAERAMEEVAAQDENQTSDSTEKPAATGGSDGKEDAQPESTGKVVEIVAVTAVDGELLYSKQLGSKDVFFAGHWVPIVFTCMHPSSSMGKPSDTCDLYCVRMLAFRVLGFQSQIKLIRVEAGGGLVALSFTNCHIRVDQPALRCGASYP</sequence>
<dbReference type="SMART" id="SM01227">
    <property type="entry name" value="GCK"/>
    <property type="match status" value="1"/>
</dbReference>
<evidence type="ECO:0000313" key="4">
    <source>
        <dbReference type="Proteomes" id="UP000077202"/>
    </source>
</evidence>
<dbReference type="PANTHER" id="PTHR34357:SF2">
    <property type="entry name" value="F26F24.3-RELATED"/>
    <property type="match status" value="1"/>
</dbReference>
<dbReference type="Pfam" id="PF07802">
    <property type="entry name" value="GCK"/>
    <property type="match status" value="1"/>
</dbReference>
<dbReference type="InterPro" id="IPR012891">
    <property type="entry name" value="GCK_dom"/>
</dbReference>
<dbReference type="Gene3D" id="1.10.287.2900">
    <property type="match status" value="1"/>
</dbReference>
<dbReference type="AlphaFoldDB" id="A0A176WKJ9"/>
<dbReference type="EMBL" id="LVLJ01000731">
    <property type="protein sequence ID" value="OAE32776.1"/>
    <property type="molecule type" value="Genomic_DNA"/>
</dbReference>
<evidence type="ECO:0000313" key="3">
    <source>
        <dbReference type="EMBL" id="OAE32776.1"/>
    </source>
</evidence>
<evidence type="ECO:0000259" key="2">
    <source>
        <dbReference type="SMART" id="SM01227"/>
    </source>
</evidence>